<keyword evidence="3" id="KW-1185">Reference proteome</keyword>
<sequence length="136" mass="15035">MTTEQPELRPLNPLNLTVVSLERFFYAMRTIAENDLWDDAHRHLKSRGCDTIAISVEPILALQGMLRKRRTSSGVSPAATAGATAGITAGAPPERTPQEERVDRFIASACAPPPHYPPRPPDDWPKGPWDPPMLEE</sequence>
<accession>A0A919JP06</accession>
<dbReference type="EMBL" id="BOMQ01000074">
    <property type="protein sequence ID" value="GIE52696.1"/>
    <property type="molecule type" value="Genomic_DNA"/>
</dbReference>
<feature type="region of interest" description="Disordered" evidence="1">
    <location>
        <begin position="71"/>
        <end position="136"/>
    </location>
</feature>
<dbReference type="RefSeq" id="WP_203774333.1">
    <property type="nucleotide sequence ID" value="NZ_BAAAYJ010000006.1"/>
</dbReference>
<proteinExistence type="predicted"/>
<organism evidence="2 3">
    <name type="scientific">Actinoplanes nipponensis</name>
    <dbReference type="NCBI Taxonomy" id="135950"/>
    <lineage>
        <taxon>Bacteria</taxon>
        <taxon>Bacillati</taxon>
        <taxon>Actinomycetota</taxon>
        <taxon>Actinomycetes</taxon>
        <taxon>Micromonosporales</taxon>
        <taxon>Micromonosporaceae</taxon>
        <taxon>Actinoplanes</taxon>
    </lineage>
</organism>
<evidence type="ECO:0000313" key="2">
    <source>
        <dbReference type="EMBL" id="GIE52696.1"/>
    </source>
</evidence>
<evidence type="ECO:0000256" key="1">
    <source>
        <dbReference type="SAM" id="MobiDB-lite"/>
    </source>
</evidence>
<protein>
    <submittedName>
        <fullName evidence="2">Uncharacterized protein</fullName>
    </submittedName>
</protein>
<reference evidence="2" key="1">
    <citation type="submission" date="2021-01" db="EMBL/GenBank/DDBJ databases">
        <title>Whole genome shotgun sequence of Actinoplanes nipponensis NBRC 14063.</title>
        <authorList>
            <person name="Komaki H."/>
            <person name="Tamura T."/>
        </authorList>
    </citation>
    <scope>NUCLEOTIDE SEQUENCE</scope>
    <source>
        <strain evidence="2">NBRC 14063</strain>
    </source>
</reference>
<name>A0A919JP06_9ACTN</name>
<evidence type="ECO:0000313" key="3">
    <source>
        <dbReference type="Proteomes" id="UP000647172"/>
    </source>
</evidence>
<dbReference type="AlphaFoldDB" id="A0A919JP06"/>
<gene>
    <name evidence="2" type="ORF">Ani05nite_62300</name>
</gene>
<comment type="caution">
    <text evidence="2">The sequence shown here is derived from an EMBL/GenBank/DDBJ whole genome shotgun (WGS) entry which is preliminary data.</text>
</comment>
<dbReference type="Proteomes" id="UP000647172">
    <property type="component" value="Unassembled WGS sequence"/>
</dbReference>
<feature type="compositionally biased region" description="Low complexity" evidence="1">
    <location>
        <begin position="77"/>
        <end position="93"/>
    </location>
</feature>